<protein>
    <submittedName>
        <fullName evidence="3">HAD family hydrolase</fullName>
    </submittedName>
</protein>
<dbReference type="GO" id="GO:0016787">
    <property type="term" value="F:hydrolase activity"/>
    <property type="evidence" value="ECO:0007669"/>
    <property type="project" value="UniProtKB-KW"/>
</dbReference>
<keyword evidence="4" id="KW-1185">Reference proteome</keyword>
<dbReference type="Gene3D" id="3.40.50.1000">
    <property type="entry name" value="HAD superfamily/HAD-like"/>
    <property type="match status" value="1"/>
</dbReference>
<dbReference type="PANTHER" id="PTHR10000">
    <property type="entry name" value="PHOSPHOSERINE PHOSPHATASE"/>
    <property type="match status" value="1"/>
</dbReference>
<comment type="similarity">
    <text evidence="2">Belongs to the HAD-like hydrolase superfamily. Cof family.</text>
</comment>
<dbReference type="Pfam" id="PF08282">
    <property type="entry name" value="Hydrolase_3"/>
    <property type="match status" value="1"/>
</dbReference>
<dbReference type="EMBL" id="CP103423">
    <property type="protein sequence ID" value="UWD34526.1"/>
    <property type="molecule type" value="Genomic_DNA"/>
</dbReference>
<dbReference type="SUPFAM" id="SSF56784">
    <property type="entry name" value="HAD-like"/>
    <property type="match status" value="1"/>
</dbReference>
<dbReference type="RefSeq" id="WP_051542230.1">
    <property type="nucleotide sequence ID" value="NZ_CP103423.1"/>
</dbReference>
<dbReference type="PANTHER" id="PTHR10000:SF8">
    <property type="entry name" value="HAD SUPERFAMILY HYDROLASE-LIKE, TYPE 3"/>
    <property type="match status" value="1"/>
</dbReference>
<dbReference type="InterPro" id="IPR006379">
    <property type="entry name" value="HAD-SF_hydro_IIB"/>
</dbReference>
<reference evidence="3" key="1">
    <citation type="submission" date="2022-08" db="EMBL/GenBank/DDBJ databases">
        <title>Complete genome sequence of Mycoplasma molare type strain H 542.</title>
        <authorList>
            <person name="Spergser J."/>
        </authorList>
    </citation>
    <scope>NUCLEOTIDE SEQUENCE</scope>
    <source>
        <strain evidence="3">H 542</strain>
    </source>
</reference>
<accession>A0ABY5TY74</accession>
<dbReference type="NCBIfam" id="TIGR01484">
    <property type="entry name" value="HAD-SF-IIB"/>
    <property type="match status" value="1"/>
</dbReference>
<comment type="cofactor">
    <cofactor evidence="1">
        <name>Mg(2+)</name>
        <dbReference type="ChEBI" id="CHEBI:18420"/>
    </cofactor>
</comment>
<dbReference type="NCBIfam" id="TIGR00099">
    <property type="entry name" value="Cof-subfamily"/>
    <property type="match status" value="1"/>
</dbReference>
<sequence>MIKKMICYSDVDGTIYGPDFKVSVETKKDILRFQKEGGEFVISTGNPAFDRHQNLASELNVRYLITSNGGAIFDNQEKKYIYTNPFSLKTQELIISMAKKFNSQLNYWTDKDYYTFNPKLEFKYSYAYSLFSDTNVKINDKTDKNVVKMELFDSEENIAKIYEEIKNEKINIVFMKKNHLEITAHNSSKGNAAKWFSENIYNEDIKNSMTIGDSPNDWSMLVISDFSYAMENSRDNTREKAKFYTSTYNQNGVGLALRDYVDRVKSKNNSGN</sequence>
<evidence type="ECO:0000256" key="1">
    <source>
        <dbReference type="ARBA" id="ARBA00001946"/>
    </source>
</evidence>
<proteinExistence type="inferred from homology"/>
<dbReference type="Gene3D" id="3.30.1240.10">
    <property type="match status" value="1"/>
</dbReference>
<dbReference type="Proteomes" id="UP001058364">
    <property type="component" value="Chromosome"/>
</dbReference>
<dbReference type="InterPro" id="IPR000150">
    <property type="entry name" value="Cof"/>
</dbReference>
<name>A0ABY5TY74_9BACT</name>
<dbReference type="InterPro" id="IPR023214">
    <property type="entry name" value="HAD_sf"/>
</dbReference>
<evidence type="ECO:0000313" key="4">
    <source>
        <dbReference type="Proteomes" id="UP001058364"/>
    </source>
</evidence>
<organism evidence="3 4">
    <name type="scientific">Mesomycoplasma molare</name>
    <dbReference type="NCBI Taxonomy" id="171288"/>
    <lineage>
        <taxon>Bacteria</taxon>
        <taxon>Bacillati</taxon>
        <taxon>Mycoplasmatota</taxon>
        <taxon>Mycoplasmoidales</taxon>
        <taxon>Metamycoplasmataceae</taxon>
        <taxon>Mesomycoplasma</taxon>
    </lineage>
</organism>
<keyword evidence="3" id="KW-0378">Hydrolase</keyword>
<dbReference type="InterPro" id="IPR036412">
    <property type="entry name" value="HAD-like_sf"/>
</dbReference>
<evidence type="ECO:0000313" key="3">
    <source>
        <dbReference type="EMBL" id="UWD34526.1"/>
    </source>
</evidence>
<evidence type="ECO:0000256" key="2">
    <source>
        <dbReference type="ARBA" id="ARBA00034778"/>
    </source>
</evidence>
<gene>
    <name evidence="3" type="ORF">NX772_01705</name>
</gene>